<feature type="compositionally biased region" description="Basic and acidic residues" evidence="1">
    <location>
        <begin position="1"/>
        <end position="14"/>
    </location>
</feature>
<feature type="region of interest" description="Disordered" evidence="1">
    <location>
        <begin position="1"/>
        <end position="50"/>
    </location>
</feature>
<sequence>MSEARNDTIEERPETTAADQGEAGNHGKHRGGSAPTDDSSSQAHGKHRRP</sequence>
<keyword evidence="3" id="KW-1185">Reference proteome</keyword>
<dbReference type="RefSeq" id="WP_209337934.1">
    <property type="nucleotide sequence ID" value="NZ_JAGIQL010000002.1"/>
</dbReference>
<name>A0A940RW07_9ACTN</name>
<evidence type="ECO:0000313" key="3">
    <source>
        <dbReference type="Proteomes" id="UP000670475"/>
    </source>
</evidence>
<dbReference type="AlphaFoldDB" id="A0A940RW07"/>
<reference evidence="2" key="1">
    <citation type="submission" date="2021-03" db="EMBL/GenBank/DDBJ databases">
        <title>Whole genome sequence of Streptomyces bomunensis MMS17-BM035.</title>
        <authorList>
            <person name="Lee J.H."/>
        </authorList>
    </citation>
    <scope>NUCLEOTIDE SEQUENCE</scope>
    <source>
        <strain evidence="2">MMS17-BM035</strain>
    </source>
</reference>
<evidence type="ECO:0000256" key="1">
    <source>
        <dbReference type="SAM" id="MobiDB-lite"/>
    </source>
</evidence>
<comment type="caution">
    <text evidence="2">The sequence shown here is derived from an EMBL/GenBank/DDBJ whole genome shotgun (WGS) entry which is preliminary data.</text>
</comment>
<evidence type="ECO:0000313" key="2">
    <source>
        <dbReference type="EMBL" id="MBP0456159.1"/>
    </source>
</evidence>
<organism evidence="2 3">
    <name type="scientific">Streptomyces montanisoli</name>
    <dbReference type="NCBI Taxonomy" id="2798581"/>
    <lineage>
        <taxon>Bacteria</taxon>
        <taxon>Bacillati</taxon>
        <taxon>Actinomycetota</taxon>
        <taxon>Actinomycetes</taxon>
        <taxon>Kitasatosporales</taxon>
        <taxon>Streptomycetaceae</taxon>
        <taxon>Streptomyces</taxon>
    </lineage>
</organism>
<proteinExistence type="predicted"/>
<gene>
    <name evidence="2" type="ORF">JFN87_01410</name>
</gene>
<protein>
    <submittedName>
        <fullName evidence="2">Uncharacterized protein</fullName>
    </submittedName>
</protein>
<dbReference type="Proteomes" id="UP000670475">
    <property type="component" value="Unassembled WGS sequence"/>
</dbReference>
<accession>A0A940RW07</accession>
<dbReference type="EMBL" id="JAGIQL010000002">
    <property type="protein sequence ID" value="MBP0456159.1"/>
    <property type="molecule type" value="Genomic_DNA"/>
</dbReference>